<sequence length="107" mass="11460">MNKRERLAAAALAARWEWGSSGGSSSEAAAYGSCARELIKTLGIDDDTTNFARAWEIAKHGGFTDDDDAFDALTDMIEASGYDAVVDLIEDVDFDGLRAALVAKEQP</sequence>
<comment type="caution">
    <text evidence="1">The sequence shown here is derived from an EMBL/GenBank/DDBJ whole genome shotgun (WGS) entry which is preliminary data.</text>
</comment>
<dbReference type="EMBL" id="QGGG01000012">
    <property type="protein sequence ID" value="PWJ80578.1"/>
    <property type="molecule type" value="Genomic_DNA"/>
</dbReference>
<evidence type="ECO:0000313" key="2">
    <source>
        <dbReference type="Proteomes" id="UP000245396"/>
    </source>
</evidence>
<dbReference type="AlphaFoldDB" id="A0A316C140"/>
<dbReference type="RefSeq" id="WP_109613853.1">
    <property type="nucleotide sequence ID" value="NZ_QGGG01000012.1"/>
</dbReference>
<organism evidence="1 2">
    <name type="scientific">Pseudaminobacter salicylatoxidans</name>
    <dbReference type="NCBI Taxonomy" id="93369"/>
    <lineage>
        <taxon>Bacteria</taxon>
        <taxon>Pseudomonadati</taxon>
        <taxon>Pseudomonadota</taxon>
        <taxon>Alphaproteobacteria</taxon>
        <taxon>Hyphomicrobiales</taxon>
        <taxon>Phyllobacteriaceae</taxon>
        <taxon>Pseudaminobacter</taxon>
    </lineage>
</organism>
<evidence type="ECO:0000313" key="1">
    <source>
        <dbReference type="EMBL" id="PWJ80578.1"/>
    </source>
</evidence>
<proteinExistence type="predicted"/>
<gene>
    <name evidence="1" type="ORF">C7441_112120</name>
</gene>
<protein>
    <submittedName>
        <fullName evidence="1">Uncharacterized protein</fullName>
    </submittedName>
</protein>
<accession>A0A316C140</accession>
<reference evidence="1 2" key="1">
    <citation type="submission" date="2018-05" db="EMBL/GenBank/DDBJ databases">
        <title>Genomic Encyclopedia of Type Strains, Phase IV (KMG-IV): sequencing the most valuable type-strain genomes for metagenomic binning, comparative biology and taxonomic classification.</title>
        <authorList>
            <person name="Goeker M."/>
        </authorList>
    </citation>
    <scope>NUCLEOTIDE SEQUENCE [LARGE SCALE GENOMIC DNA]</scope>
    <source>
        <strain evidence="1 2">DSM 6986</strain>
    </source>
</reference>
<dbReference type="Proteomes" id="UP000245396">
    <property type="component" value="Unassembled WGS sequence"/>
</dbReference>
<keyword evidence="2" id="KW-1185">Reference proteome</keyword>
<name>A0A316C140_PSESE</name>